<evidence type="ECO:0000313" key="1">
    <source>
        <dbReference type="EMBL" id="KAB1181459.1"/>
    </source>
</evidence>
<organism evidence="1 2">
    <name type="scientific">Photobacterium damselae subsp. damselae</name>
    <name type="common">Listonella damsela</name>
    <dbReference type="NCBI Taxonomy" id="85581"/>
    <lineage>
        <taxon>Bacteria</taxon>
        <taxon>Pseudomonadati</taxon>
        <taxon>Pseudomonadota</taxon>
        <taxon>Gammaproteobacteria</taxon>
        <taxon>Vibrionales</taxon>
        <taxon>Vibrionaceae</taxon>
        <taxon>Photobacterium</taxon>
    </lineage>
</organism>
<name>A0AAD3WVS6_PHODD</name>
<gene>
    <name evidence="1" type="ORF">F6450_08895</name>
</gene>
<evidence type="ECO:0000313" key="2">
    <source>
        <dbReference type="Proteomes" id="UP000480943"/>
    </source>
</evidence>
<dbReference type="RefSeq" id="WP_151182689.1">
    <property type="nucleotide sequence ID" value="NZ_VZUQ01000053.1"/>
</dbReference>
<dbReference type="Proteomes" id="UP000480943">
    <property type="component" value="Unassembled WGS sequence"/>
</dbReference>
<dbReference type="EMBL" id="VZUQ01000053">
    <property type="protein sequence ID" value="KAB1181459.1"/>
    <property type="molecule type" value="Genomic_DNA"/>
</dbReference>
<accession>A0AAD3WVS6</accession>
<dbReference type="AlphaFoldDB" id="A0AAD3WVS6"/>
<comment type="caution">
    <text evidence="1">The sequence shown here is derived from an EMBL/GenBank/DDBJ whole genome shotgun (WGS) entry which is preliminary data.</text>
</comment>
<protein>
    <submittedName>
        <fullName evidence="1">Uncharacterized protein</fullName>
    </submittedName>
</protein>
<sequence length="128" mass="13931">MAEINTVNLRVLGCIGENRYRSVVSGYTAINRKDLSEGIIDIGTLNVPFCACSFALRNESLGLICDNILLAVLHDHQDERVATLTHDMATEFFAAIGGQNSFVPMISYQAPELNPANSQVNSPMESAK</sequence>
<reference evidence="1 2" key="1">
    <citation type="submission" date="2019-09" db="EMBL/GenBank/DDBJ databases">
        <title>Photobacterium damselae subsp. damselae CDC-2227-81, a human clinical isolate.</title>
        <authorList>
            <person name="Osorio C.R."/>
        </authorList>
    </citation>
    <scope>NUCLEOTIDE SEQUENCE [LARGE SCALE GENOMIC DNA]</scope>
    <source>
        <strain evidence="1 2">CDC-2227-81</strain>
    </source>
</reference>
<proteinExistence type="predicted"/>